<keyword evidence="1" id="KW-1133">Transmembrane helix</keyword>
<feature type="transmembrane region" description="Helical" evidence="1">
    <location>
        <begin position="7"/>
        <end position="28"/>
    </location>
</feature>
<dbReference type="GO" id="GO:0019645">
    <property type="term" value="P:anaerobic electron transport chain"/>
    <property type="evidence" value="ECO:0007669"/>
    <property type="project" value="InterPro"/>
</dbReference>
<dbReference type="KEGG" id="hdh:G5B40_18195"/>
<keyword evidence="1" id="KW-0472">Membrane</keyword>
<dbReference type="GO" id="GO:0009389">
    <property type="term" value="F:dimethyl sulfoxide reductase activity"/>
    <property type="evidence" value="ECO:0007669"/>
    <property type="project" value="TreeGrafter"/>
</dbReference>
<feature type="transmembrane region" description="Helical" evidence="1">
    <location>
        <begin position="272"/>
        <end position="296"/>
    </location>
</feature>
<dbReference type="PANTHER" id="PTHR38095:SF1">
    <property type="entry name" value="ANAEROBIC DIMETHYL SULFOXIDE REDUCTASE CHAIN YNFH"/>
    <property type="match status" value="1"/>
</dbReference>
<accession>A0A7M3T5B9</accession>
<feature type="transmembrane region" description="Helical" evidence="1">
    <location>
        <begin position="106"/>
        <end position="127"/>
    </location>
</feature>
<organism evidence="2 3">
    <name type="scientific">Pikeienuella piscinae</name>
    <dbReference type="NCBI Taxonomy" id="2748098"/>
    <lineage>
        <taxon>Bacteria</taxon>
        <taxon>Pseudomonadati</taxon>
        <taxon>Pseudomonadota</taxon>
        <taxon>Alphaproteobacteria</taxon>
        <taxon>Rhodobacterales</taxon>
        <taxon>Paracoccaceae</taxon>
        <taxon>Pikeienuella</taxon>
    </lineage>
</organism>
<dbReference type="GO" id="GO:0005886">
    <property type="term" value="C:plasma membrane"/>
    <property type="evidence" value="ECO:0007669"/>
    <property type="project" value="TreeGrafter"/>
</dbReference>
<feature type="transmembrane region" description="Helical" evidence="1">
    <location>
        <begin position="139"/>
        <end position="163"/>
    </location>
</feature>
<dbReference type="InterPro" id="IPR007059">
    <property type="entry name" value="DmsC"/>
</dbReference>
<sequence length="311" mass="32264">MHPAPSIILFTTASGLGFGIMALMGVGLGPEGAVAGPLTALIALALVAGGLMASAFHLGNPQRALLAFTQWRSSWLSREGCVSSVAMALFFVYAAHWALTGAPLHALGWLSSALAVLAVICTAMIYAQLKTVPRWSNALTAPMFLGAALAGGVISISLAEVLAGETPPLGLGFALLAASAAVHFYRRASRGITLESAGSSPESATGLGALGRVRLLEAPHSQPNYLMKEMVFAVGRKHAEKLGLVSGVGGLFAPLFLFILCRDPSAYGLPAVFGPIGLSLALMLHIGGALVSRWLFFAEAEHVVGLYYGRR</sequence>
<feature type="transmembrane region" description="Helical" evidence="1">
    <location>
        <begin position="242"/>
        <end position="260"/>
    </location>
</feature>
<reference evidence="2 3" key="1">
    <citation type="submission" date="2020-02" db="EMBL/GenBank/DDBJ databases">
        <title>complete genome sequence of Rhodobacteraceae bacterium.</title>
        <authorList>
            <person name="Park J."/>
            <person name="Kim Y.-S."/>
            <person name="Kim K.-H."/>
        </authorList>
    </citation>
    <scope>NUCLEOTIDE SEQUENCE [LARGE SCALE GENOMIC DNA]</scope>
    <source>
        <strain evidence="2 3">RR4-56</strain>
    </source>
</reference>
<feature type="transmembrane region" description="Helical" evidence="1">
    <location>
        <begin position="80"/>
        <end position="100"/>
    </location>
</feature>
<dbReference type="RefSeq" id="WP_165101700.1">
    <property type="nucleotide sequence ID" value="NZ_CP049056.1"/>
</dbReference>
<dbReference type="Pfam" id="PF04976">
    <property type="entry name" value="DmsC"/>
    <property type="match status" value="1"/>
</dbReference>
<dbReference type="AlphaFoldDB" id="A0A7M3T5B9"/>
<dbReference type="GO" id="GO:0009390">
    <property type="term" value="C:dimethyl sulfoxide reductase complex"/>
    <property type="evidence" value="ECO:0007669"/>
    <property type="project" value="TreeGrafter"/>
</dbReference>
<dbReference type="PANTHER" id="PTHR38095">
    <property type="entry name" value="ANAEROBIC DIMETHYL SULFOXIDE REDUCTASE CHAIN YNFH"/>
    <property type="match status" value="1"/>
</dbReference>
<name>A0A7M3T5B9_9RHOB</name>
<feature type="transmembrane region" description="Helical" evidence="1">
    <location>
        <begin position="34"/>
        <end position="59"/>
    </location>
</feature>
<dbReference type="Proteomes" id="UP000503336">
    <property type="component" value="Chromosome"/>
</dbReference>
<proteinExistence type="predicted"/>
<evidence type="ECO:0000256" key="1">
    <source>
        <dbReference type="SAM" id="Phobius"/>
    </source>
</evidence>
<gene>
    <name evidence="2" type="ORF">G5B40_18195</name>
</gene>
<evidence type="ECO:0000313" key="3">
    <source>
        <dbReference type="Proteomes" id="UP000503336"/>
    </source>
</evidence>
<keyword evidence="3" id="KW-1185">Reference proteome</keyword>
<dbReference type="EMBL" id="CP049056">
    <property type="protein sequence ID" value="QIE57200.1"/>
    <property type="molecule type" value="Genomic_DNA"/>
</dbReference>
<evidence type="ECO:0000313" key="2">
    <source>
        <dbReference type="EMBL" id="QIE57200.1"/>
    </source>
</evidence>
<protein>
    <submittedName>
        <fullName evidence="2">Dimethyl sulfoxide reductase anchor subunit</fullName>
    </submittedName>
</protein>
<feature type="transmembrane region" description="Helical" evidence="1">
    <location>
        <begin position="169"/>
        <end position="185"/>
    </location>
</feature>
<keyword evidence="1" id="KW-0812">Transmembrane</keyword>